<dbReference type="PANTHER" id="PTHR15574:SF40">
    <property type="entry name" value="WD AND TETRATRICOPEPTIDE REPEATS PROTEIN 1"/>
    <property type="match status" value="1"/>
</dbReference>
<dbReference type="Pfam" id="PF00400">
    <property type="entry name" value="WD40"/>
    <property type="match status" value="1"/>
</dbReference>
<keyword evidence="1 3" id="KW-0853">WD repeat</keyword>
<evidence type="ECO:0000256" key="4">
    <source>
        <dbReference type="SAM" id="MobiDB-lite"/>
    </source>
</evidence>
<dbReference type="SMART" id="SM00320">
    <property type="entry name" value="WD40"/>
    <property type="match status" value="4"/>
</dbReference>
<dbReference type="InParanoid" id="A0A0C2S7A3"/>
<dbReference type="AlphaFoldDB" id="A0A0C2S7A3"/>
<dbReference type="EMBL" id="KN818333">
    <property type="protein sequence ID" value="KIL58630.1"/>
    <property type="molecule type" value="Genomic_DNA"/>
</dbReference>
<dbReference type="FunCoup" id="A0A0C2S7A3">
    <property type="interactions" value="64"/>
</dbReference>
<keyword evidence="6" id="KW-1185">Reference proteome</keyword>
<dbReference type="Proteomes" id="UP000054549">
    <property type="component" value="Unassembled WGS sequence"/>
</dbReference>
<protein>
    <recommendedName>
        <fullName evidence="7">WD40 repeat-like protein</fullName>
    </recommendedName>
</protein>
<dbReference type="InterPro" id="IPR015943">
    <property type="entry name" value="WD40/YVTN_repeat-like_dom_sf"/>
</dbReference>
<dbReference type="PROSITE" id="PS50082">
    <property type="entry name" value="WD_REPEATS_2"/>
    <property type="match status" value="1"/>
</dbReference>
<dbReference type="GO" id="GO:0005737">
    <property type="term" value="C:cytoplasm"/>
    <property type="evidence" value="ECO:0007669"/>
    <property type="project" value="TreeGrafter"/>
</dbReference>
<keyword evidence="2" id="KW-0677">Repeat</keyword>
<reference evidence="5 6" key="1">
    <citation type="submission" date="2014-04" db="EMBL/GenBank/DDBJ databases">
        <title>Evolutionary Origins and Diversification of the Mycorrhizal Mutualists.</title>
        <authorList>
            <consortium name="DOE Joint Genome Institute"/>
            <consortium name="Mycorrhizal Genomics Consortium"/>
            <person name="Kohler A."/>
            <person name="Kuo A."/>
            <person name="Nagy L.G."/>
            <person name="Floudas D."/>
            <person name="Copeland A."/>
            <person name="Barry K.W."/>
            <person name="Cichocki N."/>
            <person name="Veneault-Fourrey C."/>
            <person name="LaButti K."/>
            <person name="Lindquist E.A."/>
            <person name="Lipzen A."/>
            <person name="Lundell T."/>
            <person name="Morin E."/>
            <person name="Murat C."/>
            <person name="Riley R."/>
            <person name="Ohm R."/>
            <person name="Sun H."/>
            <person name="Tunlid A."/>
            <person name="Henrissat B."/>
            <person name="Grigoriev I.V."/>
            <person name="Hibbett D.S."/>
            <person name="Martin F."/>
        </authorList>
    </citation>
    <scope>NUCLEOTIDE SEQUENCE [LARGE SCALE GENOMIC DNA]</scope>
    <source>
        <strain evidence="5 6">Koide BX008</strain>
    </source>
</reference>
<evidence type="ECO:0000313" key="5">
    <source>
        <dbReference type="EMBL" id="KIL58630.1"/>
    </source>
</evidence>
<evidence type="ECO:0000313" key="6">
    <source>
        <dbReference type="Proteomes" id="UP000054549"/>
    </source>
</evidence>
<dbReference type="Gene3D" id="2.130.10.10">
    <property type="entry name" value="YVTN repeat-like/Quinoprotein amine dehydrogenase"/>
    <property type="match status" value="2"/>
</dbReference>
<dbReference type="PROSITE" id="PS50294">
    <property type="entry name" value="WD_REPEATS_REGION"/>
    <property type="match status" value="1"/>
</dbReference>
<sequence length="484" mass="53464">MKSLDDSLNHFQALQKPLDRVNVLGTEDGAYGHTGCVNALSWAENGHLLLSGGDDLTIRLWRIDQSNVAQEYPFVCRAVIHTGHQANIFNIAQLPHTGNVVSVAGDKQRQSIRVLRCHRDRVKRLVTEESPDVFLTVAEDGTVRQHDLRTHHICDEDSCPAPLVKLNHGLSTISMSPLTPYQFVVAGDSPYGYLFDRRHVGRFVLEEWGAVPRAEDDLTTCVGRFGRPLKLRNRRNRRRDNITGARVSSRNGHEVTYSADDVYLYSTNDEPICNHSSPLAMPSPLLSPNSKPRQVEDTGATTGNESWDTPVEDGSEDGDTDEYQLDDDDDGLATSIMLDDPPAADESNILPEVPVVLPRMRYAGAQNIETIKDVNFVGPGDEFVASGSDDGNFFLWRKDSGKLHGIYEGDGSIVNVIEGHPHLPLLAVSGLDTTVKLFAPSRGESTFLRTPDAERIIGRNIRRNRLLSYSTAPGFAKTLTDSMS</sequence>
<dbReference type="OrthoDB" id="2414538at2759"/>
<name>A0A0C2S7A3_AMAMK</name>
<dbReference type="SUPFAM" id="SSF50978">
    <property type="entry name" value="WD40 repeat-like"/>
    <property type="match status" value="1"/>
</dbReference>
<evidence type="ECO:0000256" key="2">
    <source>
        <dbReference type="ARBA" id="ARBA00022737"/>
    </source>
</evidence>
<evidence type="ECO:0000256" key="3">
    <source>
        <dbReference type="PROSITE-ProRule" id="PRU00221"/>
    </source>
</evidence>
<evidence type="ECO:0000256" key="1">
    <source>
        <dbReference type="ARBA" id="ARBA00022574"/>
    </source>
</evidence>
<gene>
    <name evidence="5" type="ORF">M378DRAFT_170377</name>
</gene>
<evidence type="ECO:0008006" key="7">
    <source>
        <dbReference type="Google" id="ProtNLM"/>
    </source>
</evidence>
<feature type="repeat" description="WD" evidence="3">
    <location>
        <begin position="30"/>
        <end position="71"/>
    </location>
</feature>
<dbReference type="STRING" id="946122.A0A0C2S7A3"/>
<accession>A0A0C2S7A3</accession>
<dbReference type="HOGENOM" id="CLU_012381_2_0_1"/>
<proteinExistence type="predicted"/>
<feature type="compositionally biased region" description="Low complexity" evidence="4">
    <location>
        <begin position="276"/>
        <end position="288"/>
    </location>
</feature>
<feature type="compositionally biased region" description="Acidic residues" evidence="4">
    <location>
        <begin position="310"/>
        <end position="331"/>
    </location>
</feature>
<dbReference type="InterPro" id="IPR036322">
    <property type="entry name" value="WD40_repeat_dom_sf"/>
</dbReference>
<feature type="region of interest" description="Disordered" evidence="4">
    <location>
        <begin position="275"/>
        <end position="334"/>
    </location>
</feature>
<dbReference type="GO" id="GO:0080008">
    <property type="term" value="C:Cul4-RING E3 ubiquitin ligase complex"/>
    <property type="evidence" value="ECO:0007669"/>
    <property type="project" value="TreeGrafter"/>
</dbReference>
<dbReference type="InterPro" id="IPR001680">
    <property type="entry name" value="WD40_rpt"/>
</dbReference>
<dbReference type="GO" id="GO:0045717">
    <property type="term" value="P:negative regulation of fatty acid biosynthetic process"/>
    <property type="evidence" value="ECO:0007669"/>
    <property type="project" value="TreeGrafter"/>
</dbReference>
<dbReference type="InterPro" id="IPR045151">
    <property type="entry name" value="DCAF8"/>
</dbReference>
<dbReference type="PANTHER" id="PTHR15574">
    <property type="entry name" value="WD REPEAT DOMAIN-CONTAINING FAMILY"/>
    <property type="match status" value="1"/>
</dbReference>
<organism evidence="5 6">
    <name type="scientific">Amanita muscaria (strain Koide BX008)</name>
    <dbReference type="NCBI Taxonomy" id="946122"/>
    <lineage>
        <taxon>Eukaryota</taxon>
        <taxon>Fungi</taxon>
        <taxon>Dikarya</taxon>
        <taxon>Basidiomycota</taxon>
        <taxon>Agaricomycotina</taxon>
        <taxon>Agaricomycetes</taxon>
        <taxon>Agaricomycetidae</taxon>
        <taxon>Agaricales</taxon>
        <taxon>Pluteineae</taxon>
        <taxon>Amanitaceae</taxon>
        <taxon>Amanita</taxon>
    </lineage>
</organism>